<dbReference type="InterPro" id="IPR010131">
    <property type="entry name" value="MdtP/NodT-like"/>
</dbReference>
<gene>
    <name evidence="4" type="ORF">DDF84_022680</name>
</gene>
<keyword evidence="2" id="KW-0732">Signal</keyword>
<dbReference type="Gene3D" id="1.20.1600.10">
    <property type="entry name" value="Outer membrane efflux proteins (OEP)"/>
    <property type="match status" value="1"/>
</dbReference>
<name>A0A482IUF4_9BURK</name>
<dbReference type="GO" id="GO:0015562">
    <property type="term" value="F:efflux transmembrane transporter activity"/>
    <property type="evidence" value="ECO:0007669"/>
    <property type="project" value="InterPro"/>
</dbReference>
<keyword evidence="2" id="KW-1134">Transmembrane beta strand</keyword>
<dbReference type="Pfam" id="PF02321">
    <property type="entry name" value="OEP"/>
    <property type="match status" value="2"/>
</dbReference>
<keyword evidence="2" id="KW-0449">Lipoprotein</keyword>
<dbReference type="Proteomes" id="UP000253772">
    <property type="component" value="Chromosome c2"/>
</dbReference>
<feature type="compositionally biased region" description="Polar residues" evidence="3">
    <location>
        <begin position="475"/>
        <end position="493"/>
    </location>
</feature>
<dbReference type="SUPFAM" id="SSF56954">
    <property type="entry name" value="Outer membrane efflux proteins (OEP)"/>
    <property type="match status" value="1"/>
</dbReference>
<evidence type="ECO:0000256" key="2">
    <source>
        <dbReference type="RuleBase" id="RU362097"/>
    </source>
</evidence>
<reference evidence="4 5" key="1">
    <citation type="submission" date="2019-03" db="EMBL/GenBank/DDBJ databases">
        <title>Comparative insights into the high quality Complete genome sequence of highly metal resistant Cupriavidus metallidurans strain BS1 isolated from a gold-copper mine.</title>
        <authorList>
            <person name="Mazhar H.S."/>
            <person name="Rensing C."/>
        </authorList>
    </citation>
    <scope>NUCLEOTIDE SEQUENCE [LARGE SCALE GENOMIC DNA]</scope>
    <source>
        <strain evidence="4 5">BS1</strain>
    </source>
</reference>
<protein>
    <submittedName>
        <fullName evidence="4">Efflux transporter outer membrane subunit</fullName>
    </submittedName>
</protein>
<evidence type="ECO:0000256" key="1">
    <source>
        <dbReference type="ARBA" id="ARBA00007613"/>
    </source>
</evidence>
<evidence type="ECO:0000313" key="4">
    <source>
        <dbReference type="EMBL" id="QBP12528.1"/>
    </source>
</evidence>
<comment type="similarity">
    <text evidence="1 2">Belongs to the outer membrane factor (OMF) (TC 1.B.17) family.</text>
</comment>
<dbReference type="OrthoDB" id="9770517at2"/>
<accession>A0A482IUF4</accession>
<dbReference type="RefSeq" id="WP_111734030.1">
    <property type="nucleotide sequence ID" value="NZ_CP037901.1"/>
</dbReference>
<dbReference type="PANTHER" id="PTHR30203">
    <property type="entry name" value="OUTER MEMBRANE CATION EFFLUX PROTEIN"/>
    <property type="match status" value="1"/>
</dbReference>
<keyword evidence="2" id="KW-0812">Transmembrane</keyword>
<proteinExistence type="inferred from homology"/>
<evidence type="ECO:0000256" key="3">
    <source>
        <dbReference type="SAM" id="MobiDB-lite"/>
    </source>
</evidence>
<feature type="signal peptide" evidence="2">
    <location>
        <begin position="1"/>
        <end position="22"/>
    </location>
</feature>
<dbReference type="GO" id="GO:0005886">
    <property type="term" value="C:plasma membrane"/>
    <property type="evidence" value="ECO:0007669"/>
    <property type="project" value="UniProtKB-SubCell"/>
</dbReference>
<dbReference type="PANTHER" id="PTHR30203:SF32">
    <property type="entry name" value="CATION EFFLUX SYSTEM PROTEIN CUSC"/>
    <property type="match status" value="1"/>
</dbReference>
<feature type="region of interest" description="Disordered" evidence="3">
    <location>
        <begin position="475"/>
        <end position="499"/>
    </location>
</feature>
<dbReference type="NCBIfam" id="TIGR01845">
    <property type="entry name" value="outer_NodT"/>
    <property type="match status" value="1"/>
</dbReference>
<dbReference type="EMBL" id="CP037901">
    <property type="protein sequence ID" value="QBP12528.1"/>
    <property type="molecule type" value="Genomic_DNA"/>
</dbReference>
<organism evidence="4 5">
    <name type="scientific">Cupriavidus metallidurans</name>
    <dbReference type="NCBI Taxonomy" id="119219"/>
    <lineage>
        <taxon>Bacteria</taxon>
        <taxon>Pseudomonadati</taxon>
        <taxon>Pseudomonadota</taxon>
        <taxon>Betaproteobacteria</taxon>
        <taxon>Burkholderiales</taxon>
        <taxon>Burkholderiaceae</taxon>
        <taxon>Cupriavidus</taxon>
    </lineage>
</organism>
<dbReference type="PROSITE" id="PS51257">
    <property type="entry name" value="PROKAR_LIPOPROTEIN"/>
    <property type="match status" value="1"/>
</dbReference>
<sequence>MRNPIPVVLCSLLLAGCSIPHAIDYHAPASTIPTKWSGDPMVDHSVRSTADLREWWSSFNDPVLDRLIDRALADNIDLKIASQRLLAARAERDEIAAARSPRVGISGSSLLQRSSREVEWPHGIGVSNTQTLQLEASWEVDLFGRIRHAVEAADASIGVAEEDRRAVLISILSEIAINYIDLRTGQQRLVIAERNVFRLYESFETTARLNNAGLTNATSVALAKAEWQSAQAELPKWRAQISRHIHAIGVLLGGFPGDLQSDLEKGGDETVVVPLLPASVPSQMLRDRPDIRAAERRLAEAAANTNVAIADLFPRLRIPLTLGTASSGIGGLFTAASTIWSVAAVGSQTLFDAGQRKARIRVAQAVTEAQRLDYERSVRVAFRDVEDALTAIKEDSIRYSALVEAQKSHQTAVGRAIQERRAGTIGYLDLLIAQRSLYSAEDQVAASKADQLRDVVLLSKALGGGWQHVYPMETQSDETTVSSDRGSENTGQVTAHLRR</sequence>
<feature type="chain" id="PRO_5019618074" evidence="2">
    <location>
        <begin position="23"/>
        <end position="499"/>
    </location>
</feature>
<evidence type="ECO:0000313" key="5">
    <source>
        <dbReference type="Proteomes" id="UP000253772"/>
    </source>
</evidence>
<comment type="subcellular location">
    <subcellularLocation>
        <location evidence="2">Cell membrane</location>
        <topology evidence="2">Lipid-anchor</topology>
    </subcellularLocation>
</comment>
<dbReference type="AlphaFoldDB" id="A0A482IUF4"/>
<dbReference type="Gene3D" id="2.20.200.10">
    <property type="entry name" value="Outer membrane efflux proteins (OEP)"/>
    <property type="match status" value="1"/>
</dbReference>
<keyword evidence="2" id="KW-0564">Palmitate</keyword>
<dbReference type="InterPro" id="IPR003423">
    <property type="entry name" value="OMP_efflux"/>
</dbReference>
<keyword evidence="2" id="KW-0472">Membrane</keyword>